<dbReference type="Proteomes" id="UP000510822">
    <property type="component" value="Chromosome"/>
</dbReference>
<evidence type="ECO:0000313" key="2">
    <source>
        <dbReference type="Proteomes" id="UP000510822"/>
    </source>
</evidence>
<reference evidence="1 2" key="1">
    <citation type="journal article" date="2016" name="Int. J. Syst. Evol. Microbiol.">
        <title>Chitinibacter fontanus sp. nov., isolated from a spring.</title>
        <authorList>
            <person name="Sheu S.Y."/>
            <person name="Li Y.S."/>
            <person name="Young C.C."/>
            <person name="Chen W.M."/>
        </authorList>
    </citation>
    <scope>NUCLEOTIDE SEQUENCE [LARGE SCALE GENOMIC DNA]</scope>
    <source>
        <strain evidence="1 2">STM-7</strain>
    </source>
</reference>
<proteinExistence type="predicted"/>
<dbReference type="CDD" id="cd07064">
    <property type="entry name" value="AlkD_like_1"/>
    <property type="match status" value="1"/>
</dbReference>
<evidence type="ECO:0000313" key="1">
    <source>
        <dbReference type="EMBL" id="QLI81127.1"/>
    </source>
</evidence>
<protein>
    <submittedName>
        <fullName evidence="1">DNA alkylation repair protein</fullName>
    </submittedName>
</protein>
<accession>A0A7D5ZFZ6</accession>
<dbReference type="RefSeq" id="WP_180308257.1">
    <property type="nucleotide sequence ID" value="NZ_CP058952.1"/>
</dbReference>
<dbReference type="InterPro" id="IPR014825">
    <property type="entry name" value="DNA_alkylation"/>
</dbReference>
<dbReference type="AlphaFoldDB" id="A0A7D5ZFZ6"/>
<dbReference type="Gene3D" id="1.25.40.290">
    <property type="entry name" value="ARM repeat domains"/>
    <property type="match status" value="1"/>
</dbReference>
<dbReference type="InterPro" id="IPR016024">
    <property type="entry name" value="ARM-type_fold"/>
</dbReference>
<dbReference type="Pfam" id="PF08713">
    <property type="entry name" value="DNA_alkylation"/>
    <property type="match status" value="1"/>
</dbReference>
<dbReference type="EMBL" id="CP058952">
    <property type="protein sequence ID" value="QLI81127.1"/>
    <property type="molecule type" value="Genomic_DNA"/>
</dbReference>
<dbReference type="PANTHER" id="PTHR34070:SF1">
    <property type="entry name" value="DNA ALKYLATION REPAIR PROTEIN"/>
    <property type="match status" value="1"/>
</dbReference>
<organism evidence="1 2">
    <name type="scientific">Chitinibacter fontanus</name>
    <dbReference type="NCBI Taxonomy" id="1737446"/>
    <lineage>
        <taxon>Bacteria</taxon>
        <taxon>Pseudomonadati</taxon>
        <taxon>Pseudomonadota</taxon>
        <taxon>Betaproteobacteria</taxon>
        <taxon>Neisseriales</taxon>
        <taxon>Chitinibacteraceae</taxon>
        <taxon>Chitinibacter</taxon>
    </lineage>
</organism>
<name>A0A7D5ZFZ6_9NEIS</name>
<sequence>MLTRWLNDYQQALSPASNPVRAASMAAYMKHHFVFLGIPTPERRKLVAHIEQTAKQELSAAQLLALAALLYQQAAREYHYCALDLLVRCQHKLTATNLASLEMLITTHSWWDSVDVLAVKLVGALVKREPSLLSVMDAWAQHPNLWLRRTAILLQLSWKHDTDAKRLFAYCLLNTAEPDFFIRKAIGWALRQYARVAPQTVLEFVTTHQQLLAPLSVNEALKHLRNAANTTA</sequence>
<gene>
    <name evidence="1" type="ORF">HZU75_06035</name>
</gene>
<dbReference type="SUPFAM" id="SSF48371">
    <property type="entry name" value="ARM repeat"/>
    <property type="match status" value="1"/>
</dbReference>
<dbReference type="KEGG" id="cfon:HZU75_06035"/>
<keyword evidence="2" id="KW-1185">Reference proteome</keyword>
<dbReference type="PANTHER" id="PTHR34070">
    <property type="entry name" value="ARMADILLO-TYPE FOLD"/>
    <property type="match status" value="1"/>
</dbReference>
<dbReference type="Gene3D" id="1.20.1660.10">
    <property type="entry name" value="Hypothetical protein (EF3068)"/>
    <property type="match status" value="1"/>
</dbReference>